<proteinExistence type="predicted"/>
<sequence>MAEYIVVINSDKLGSGNDDLGHTLMKSFVSVLAQAEELPKEVILYNGGVLLAKEGADTVEDLQSLADKGVSVKACGTCTSFYEMKDHLAVGEETNMRYILDAQRTAAKVVYPA</sequence>
<dbReference type="EMBL" id="JASOOE010000011">
    <property type="protein sequence ID" value="MDK7187615.1"/>
    <property type="molecule type" value="Genomic_DNA"/>
</dbReference>
<dbReference type="Proteomes" id="UP001229251">
    <property type="component" value="Unassembled WGS sequence"/>
</dbReference>
<dbReference type="InterPro" id="IPR027396">
    <property type="entry name" value="DsrEFH-like"/>
</dbReference>
<protein>
    <submittedName>
        <fullName evidence="1">Sulfurtransferase-like selenium metabolism protein YedF</fullName>
    </submittedName>
</protein>
<name>A0AAJ1Q550_9LACT</name>
<dbReference type="NCBIfam" id="TIGR03527">
    <property type="entry name" value="selenium_YedF"/>
    <property type="match status" value="1"/>
</dbReference>
<organism evidence="1 2">
    <name type="scientific">Facklamia hominis</name>
    <dbReference type="NCBI Taxonomy" id="178214"/>
    <lineage>
        <taxon>Bacteria</taxon>
        <taxon>Bacillati</taxon>
        <taxon>Bacillota</taxon>
        <taxon>Bacilli</taxon>
        <taxon>Lactobacillales</taxon>
        <taxon>Aerococcaceae</taxon>
        <taxon>Facklamia</taxon>
    </lineage>
</organism>
<dbReference type="AlphaFoldDB" id="A0AAJ1Q550"/>
<dbReference type="SUPFAM" id="SSF75169">
    <property type="entry name" value="DsrEFH-like"/>
    <property type="match status" value="1"/>
</dbReference>
<gene>
    <name evidence="1" type="primary">yedF</name>
    <name evidence="1" type="ORF">QP433_06440</name>
</gene>
<reference evidence="1" key="1">
    <citation type="submission" date="2023-05" db="EMBL/GenBank/DDBJ databases">
        <title>Cataloging the Phylogenetic Diversity of Human Bladder Bacteria.</title>
        <authorList>
            <person name="Du J."/>
        </authorList>
    </citation>
    <scope>NUCLEOTIDE SEQUENCE</scope>
    <source>
        <strain evidence="1">UMB1231</strain>
    </source>
</reference>
<dbReference type="InterPro" id="IPR019870">
    <property type="entry name" value="Se_metab_YedF"/>
</dbReference>
<comment type="caution">
    <text evidence="1">The sequence shown here is derived from an EMBL/GenBank/DDBJ whole genome shotgun (WGS) entry which is preliminary data.</text>
</comment>
<accession>A0AAJ1Q550</accession>
<dbReference type="RefSeq" id="WP_016647930.1">
    <property type="nucleotide sequence ID" value="NZ_CAUPDI010000017.1"/>
</dbReference>
<evidence type="ECO:0000313" key="1">
    <source>
        <dbReference type="EMBL" id="MDK7187615.1"/>
    </source>
</evidence>
<dbReference type="Gene3D" id="3.40.1260.10">
    <property type="entry name" value="DsrEFH-like"/>
    <property type="match status" value="1"/>
</dbReference>
<evidence type="ECO:0000313" key="2">
    <source>
        <dbReference type="Proteomes" id="UP001229251"/>
    </source>
</evidence>